<dbReference type="Gene3D" id="3.30.70.270">
    <property type="match status" value="1"/>
</dbReference>
<comment type="caution">
    <text evidence="1">The sequence shown here is derived from an EMBL/GenBank/DDBJ whole genome shotgun (WGS) entry which is preliminary data.</text>
</comment>
<dbReference type="InterPro" id="IPR043128">
    <property type="entry name" value="Rev_trsase/Diguanyl_cyclase"/>
</dbReference>
<evidence type="ECO:0000313" key="1">
    <source>
        <dbReference type="EMBL" id="OWZ04968.1"/>
    </source>
</evidence>
<dbReference type="PANTHER" id="PTHR33064">
    <property type="entry name" value="POL PROTEIN"/>
    <property type="match status" value="1"/>
</dbReference>
<organism evidence="1 2">
    <name type="scientific">Phytophthora megakarya</name>
    <dbReference type="NCBI Taxonomy" id="4795"/>
    <lineage>
        <taxon>Eukaryota</taxon>
        <taxon>Sar</taxon>
        <taxon>Stramenopiles</taxon>
        <taxon>Oomycota</taxon>
        <taxon>Peronosporomycetes</taxon>
        <taxon>Peronosporales</taxon>
        <taxon>Peronosporaceae</taxon>
        <taxon>Phytophthora</taxon>
    </lineage>
</organism>
<accession>A0A225VJB0</accession>
<dbReference type="InterPro" id="IPR043502">
    <property type="entry name" value="DNA/RNA_pol_sf"/>
</dbReference>
<gene>
    <name evidence="1" type="ORF">PHMEG_00023032</name>
</gene>
<keyword evidence="2" id="KW-1185">Reference proteome</keyword>
<evidence type="ECO:0000313" key="2">
    <source>
        <dbReference type="Proteomes" id="UP000198211"/>
    </source>
</evidence>
<evidence type="ECO:0008006" key="3">
    <source>
        <dbReference type="Google" id="ProtNLM"/>
    </source>
</evidence>
<dbReference type="Proteomes" id="UP000198211">
    <property type="component" value="Unassembled WGS sequence"/>
</dbReference>
<dbReference type="AlphaFoldDB" id="A0A225VJB0"/>
<reference evidence="2" key="1">
    <citation type="submission" date="2017-03" db="EMBL/GenBank/DDBJ databases">
        <title>Phytopthora megakarya and P. palmivora, two closely related causual agents of cacao black pod achieved similar genome size and gene model numbers by different mechanisms.</title>
        <authorList>
            <person name="Ali S."/>
            <person name="Shao J."/>
            <person name="Larry D.J."/>
            <person name="Kronmiller B."/>
            <person name="Shen D."/>
            <person name="Strem M.D."/>
            <person name="Melnick R.L."/>
            <person name="Guiltinan M.J."/>
            <person name="Tyler B.M."/>
            <person name="Meinhardt L.W."/>
            <person name="Bailey B.A."/>
        </authorList>
    </citation>
    <scope>NUCLEOTIDE SEQUENCE [LARGE SCALE GENOMIC DNA]</scope>
    <source>
        <strain evidence="2">zdho120</strain>
    </source>
</reference>
<dbReference type="OrthoDB" id="128210at2759"/>
<proteinExistence type="predicted"/>
<dbReference type="SUPFAM" id="SSF56672">
    <property type="entry name" value="DNA/RNA polymerases"/>
    <property type="match status" value="1"/>
</dbReference>
<protein>
    <recommendedName>
        <fullName evidence="3">Reverse transcriptase</fullName>
    </recommendedName>
</protein>
<sequence>MGAVDDARMKIYVISAGYPKRQRLREVLDHGRSLEVRGINPGVLETRRWALVKITLGWERVCEFPSQEITYISVTQEIEAEIASGARGEDNDLHEHILNEVELADYAHEQAFLPDLTEPSSSVFDYTGPNVVNEGLSGDRQQKLVEVLKRHEKIMIASGNALPPPAYSVVCDIDVHGHAPIKQRKRPWASPIVVVLKKNGIDIRVCIIYKHVNAVTTIMEYAKPLVDDLLTDMEAYLWFCSLDEAIGFWEVMMTERARKGLVFLCALGHFEWRRMPFRLNMHL</sequence>
<dbReference type="InterPro" id="IPR051320">
    <property type="entry name" value="Viral_Replic_Matur_Polypro"/>
</dbReference>
<name>A0A225VJB0_9STRA</name>
<dbReference type="Gene3D" id="3.10.10.10">
    <property type="entry name" value="HIV Type 1 Reverse Transcriptase, subunit A, domain 1"/>
    <property type="match status" value="1"/>
</dbReference>
<dbReference type="PANTHER" id="PTHR33064:SF37">
    <property type="entry name" value="RIBONUCLEASE H"/>
    <property type="match status" value="1"/>
</dbReference>
<dbReference type="EMBL" id="NBNE01004677">
    <property type="protein sequence ID" value="OWZ04968.1"/>
    <property type="molecule type" value="Genomic_DNA"/>
</dbReference>